<evidence type="ECO:0000259" key="1">
    <source>
        <dbReference type="PROSITE" id="PS50801"/>
    </source>
</evidence>
<organism evidence="2 3">
    <name type="scientific">Krasilnikovia cinnamomea</name>
    <dbReference type="NCBI Taxonomy" id="349313"/>
    <lineage>
        <taxon>Bacteria</taxon>
        <taxon>Bacillati</taxon>
        <taxon>Actinomycetota</taxon>
        <taxon>Actinomycetes</taxon>
        <taxon>Micromonosporales</taxon>
        <taxon>Micromonosporaceae</taxon>
        <taxon>Krasilnikovia</taxon>
    </lineage>
</organism>
<reference evidence="2 3" key="1">
    <citation type="submission" date="2019-02" db="EMBL/GenBank/DDBJ databases">
        <title>Sequencing the genomes of 1000 actinobacteria strains.</title>
        <authorList>
            <person name="Klenk H.-P."/>
        </authorList>
    </citation>
    <scope>NUCLEOTIDE SEQUENCE [LARGE SCALE GENOMIC DNA]</scope>
    <source>
        <strain evidence="2 3">DSM 45162</strain>
    </source>
</reference>
<feature type="domain" description="STAS" evidence="1">
    <location>
        <begin position="13"/>
        <end position="109"/>
    </location>
</feature>
<evidence type="ECO:0000313" key="3">
    <source>
        <dbReference type="Proteomes" id="UP000292564"/>
    </source>
</evidence>
<dbReference type="PROSITE" id="PS50801">
    <property type="entry name" value="STAS"/>
    <property type="match status" value="1"/>
</dbReference>
<protein>
    <submittedName>
        <fullName evidence="2">Anti-anti-sigma factor</fullName>
    </submittedName>
</protein>
<dbReference type="EMBL" id="SHKY01000001">
    <property type="protein sequence ID" value="RZU50838.1"/>
    <property type="molecule type" value="Genomic_DNA"/>
</dbReference>
<dbReference type="InterPro" id="IPR002645">
    <property type="entry name" value="STAS_dom"/>
</dbReference>
<gene>
    <name evidence="2" type="ORF">EV385_2624</name>
</gene>
<dbReference type="Pfam" id="PF01740">
    <property type="entry name" value="STAS"/>
    <property type="match status" value="1"/>
</dbReference>
<name>A0A4Q7ZJ04_9ACTN</name>
<dbReference type="Gene3D" id="3.30.750.24">
    <property type="entry name" value="STAS domain"/>
    <property type="match status" value="1"/>
</dbReference>
<comment type="caution">
    <text evidence="2">The sequence shown here is derived from an EMBL/GenBank/DDBJ whole genome shotgun (WGS) entry which is preliminary data.</text>
</comment>
<proteinExistence type="predicted"/>
<dbReference type="Proteomes" id="UP000292564">
    <property type="component" value="Unassembled WGS sequence"/>
</dbReference>
<accession>A0A4Q7ZJ04</accession>
<evidence type="ECO:0000313" key="2">
    <source>
        <dbReference type="EMBL" id="RZU50838.1"/>
    </source>
</evidence>
<dbReference type="InterPro" id="IPR036513">
    <property type="entry name" value="STAS_dom_sf"/>
</dbReference>
<dbReference type="RefSeq" id="WP_130509707.1">
    <property type="nucleotide sequence ID" value="NZ_SHKY01000001.1"/>
</dbReference>
<dbReference type="AlphaFoldDB" id="A0A4Q7ZJ04"/>
<dbReference type="OrthoDB" id="3296960at2"/>
<dbReference type="SUPFAM" id="SSF52091">
    <property type="entry name" value="SpoIIaa-like"/>
    <property type="match status" value="1"/>
</dbReference>
<keyword evidence="3" id="KW-1185">Reference proteome</keyword>
<sequence length="109" mass="11415">MENTSVDVQAGADGSLVVQPHGAMNFDTAVTLRQILVYAVRKVRPVRLVLDLSDVSAMDAINLGTLAALCDLADDHHVAVSMENYSATVGGLLTAAGVPPQRLRSETAA</sequence>